<dbReference type="SMART" id="SM00358">
    <property type="entry name" value="DSRM"/>
    <property type="match status" value="1"/>
</dbReference>
<evidence type="ECO:0000313" key="14">
    <source>
        <dbReference type="Proteomes" id="UP000228561"/>
    </source>
</evidence>
<dbReference type="PANTHER" id="PTHR11207:SF0">
    <property type="entry name" value="RIBONUCLEASE 3"/>
    <property type="match status" value="1"/>
</dbReference>
<dbReference type="GO" id="GO:0019843">
    <property type="term" value="F:rRNA binding"/>
    <property type="evidence" value="ECO:0007669"/>
    <property type="project" value="UniProtKB-KW"/>
</dbReference>
<dbReference type="CDD" id="cd00593">
    <property type="entry name" value="RIBOc"/>
    <property type="match status" value="1"/>
</dbReference>
<feature type="domain" description="DRBM" evidence="11">
    <location>
        <begin position="161"/>
        <end position="230"/>
    </location>
</feature>
<keyword evidence="4 9" id="KW-0507">mRNA processing</keyword>
<dbReference type="GO" id="GO:0006397">
    <property type="term" value="P:mRNA processing"/>
    <property type="evidence" value="ECO:0007669"/>
    <property type="project" value="UniProtKB-UniRule"/>
</dbReference>
<dbReference type="GO" id="GO:0005737">
    <property type="term" value="C:cytoplasm"/>
    <property type="evidence" value="ECO:0007669"/>
    <property type="project" value="UniProtKB-SubCell"/>
</dbReference>
<dbReference type="Pfam" id="PF00035">
    <property type="entry name" value="dsrm"/>
    <property type="match status" value="1"/>
</dbReference>
<gene>
    <name evidence="9 13" type="primary">rnc</name>
    <name evidence="13" type="ORF">COS58_00640</name>
</gene>
<keyword evidence="3 9" id="KW-0698">rRNA processing</keyword>
<proteinExistence type="inferred from homology"/>
<dbReference type="PANTHER" id="PTHR11207">
    <property type="entry name" value="RIBONUCLEASE III"/>
    <property type="match status" value="1"/>
</dbReference>
<evidence type="ECO:0000256" key="6">
    <source>
        <dbReference type="ARBA" id="ARBA00022759"/>
    </source>
</evidence>
<dbReference type="PROSITE" id="PS50137">
    <property type="entry name" value="DS_RBD"/>
    <property type="match status" value="1"/>
</dbReference>
<dbReference type="Pfam" id="PF14622">
    <property type="entry name" value="Ribonucleas_3_3"/>
    <property type="match status" value="1"/>
</dbReference>
<dbReference type="EC" id="3.1.26.3" evidence="9"/>
<dbReference type="HAMAP" id="MF_00104">
    <property type="entry name" value="RNase_III"/>
    <property type="match status" value="1"/>
</dbReference>
<keyword evidence="8 9" id="KW-0694">RNA-binding</keyword>
<dbReference type="InterPro" id="IPR014720">
    <property type="entry name" value="dsRBD_dom"/>
</dbReference>
<dbReference type="InterPro" id="IPR000999">
    <property type="entry name" value="RNase_III_dom"/>
</dbReference>
<dbReference type="SMART" id="SM00535">
    <property type="entry name" value="RIBOc"/>
    <property type="match status" value="1"/>
</dbReference>
<comment type="similarity">
    <text evidence="2">Belongs to the ribonuclease III family.</text>
</comment>
<dbReference type="GO" id="GO:0003725">
    <property type="term" value="F:double-stranded RNA binding"/>
    <property type="evidence" value="ECO:0007669"/>
    <property type="project" value="TreeGrafter"/>
</dbReference>
<evidence type="ECO:0000256" key="4">
    <source>
        <dbReference type="ARBA" id="ARBA00022664"/>
    </source>
</evidence>
<keyword evidence="9" id="KW-0460">Magnesium</keyword>
<keyword evidence="7 9" id="KW-0378">Hydrolase</keyword>
<evidence type="ECO:0000256" key="5">
    <source>
        <dbReference type="ARBA" id="ARBA00022722"/>
    </source>
</evidence>
<sequence>MVINYAKLEKIIGIKFKNREILKEALTHRSYLNEKPKQKMKHNERLEFLGDAVLELIVTEYLYKKYPLTAEGELTNFRAALVKAPTLFQVASDLGLNSFLFLSRGEEKDLGKARQYILANAMEALIGAIYLDRGYDATRSFIEKFILLPLVEDFKTKGLRDAKSLFQEKAQEMEVITPVYKILSEWGPDHNKHFIAGVYLGDKLIAEGEGASKQEAHQSAAESALKKKKWN</sequence>
<dbReference type="GO" id="GO:0004525">
    <property type="term" value="F:ribonuclease III activity"/>
    <property type="evidence" value="ECO:0007669"/>
    <property type="project" value="UniProtKB-UniRule"/>
</dbReference>
<feature type="domain" description="RNase III" evidence="12">
    <location>
        <begin position="5"/>
        <end position="134"/>
    </location>
</feature>
<dbReference type="EMBL" id="PEVG01000005">
    <property type="protein sequence ID" value="PIU99766.1"/>
    <property type="molecule type" value="Genomic_DNA"/>
</dbReference>
<dbReference type="Gene3D" id="1.10.1520.10">
    <property type="entry name" value="Ribonuclease III domain"/>
    <property type="match status" value="1"/>
</dbReference>
<evidence type="ECO:0000256" key="9">
    <source>
        <dbReference type="HAMAP-Rule" id="MF_00104"/>
    </source>
</evidence>
<dbReference type="FunFam" id="1.10.1520.10:FF:000001">
    <property type="entry name" value="Ribonuclease 3"/>
    <property type="match status" value="1"/>
</dbReference>
<evidence type="ECO:0000259" key="12">
    <source>
        <dbReference type="PROSITE" id="PS50142"/>
    </source>
</evidence>
<dbReference type="GO" id="GO:0006364">
    <property type="term" value="P:rRNA processing"/>
    <property type="evidence" value="ECO:0007669"/>
    <property type="project" value="UniProtKB-UniRule"/>
</dbReference>
<evidence type="ECO:0000256" key="1">
    <source>
        <dbReference type="ARBA" id="ARBA00000109"/>
    </source>
</evidence>
<reference evidence="14" key="1">
    <citation type="submission" date="2017-09" db="EMBL/GenBank/DDBJ databases">
        <title>Depth-based differentiation of microbial function through sediment-hosted aquifers and enrichment of novel symbionts in the deep terrestrial subsurface.</title>
        <authorList>
            <person name="Probst A.J."/>
            <person name="Ladd B."/>
            <person name="Jarett J.K."/>
            <person name="Geller-Mcgrath D.E."/>
            <person name="Sieber C.M.K."/>
            <person name="Emerson J.B."/>
            <person name="Anantharaman K."/>
            <person name="Thomas B.C."/>
            <person name="Malmstrom R."/>
            <person name="Stieglmeier M."/>
            <person name="Klingl A."/>
            <person name="Woyke T."/>
            <person name="Ryan C.M."/>
            <person name="Banfield J.F."/>
        </authorList>
    </citation>
    <scope>NUCLEOTIDE SEQUENCE [LARGE SCALE GENOMIC DNA]</scope>
</reference>
<dbReference type="NCBIfam" id="TIGR02191">
    <property type="entry name" value="RNaseIII"/>
    <property type="match status" value="1"/>
</dbReference>
<feature type="active site" evidence="9">
    <location>
        <position position="123"/>
    </location>
</feature>
<comment type="cofactor">
    <cofactor evidence="9">
        <name>Mg(2+)</name>
        <dbReference type="ChEBI" id="CHEBI:18420"/>
    </cofactor>
</comment>
<evidence type="ECO:0000259" key="11">
    <source>
        <dbReference type="PROSITE" id="PS50137"/>
    </source>
</evidence>
<dbReference type="GO" id="GO:0046872">
    <property type="term" value="F:metal ion binding"/>
    <property type="evidence" value="ECO:0007669"/>
    <property type="project" value="UniProtKB-KW"/>
</dbReference>
<keyword evidence="9" id="KW-0963">Cytoplasm</keyword>
<feature type="binding site" evidence="9">
    <location>
        <position position="47"/>
    </location>
    <ligand>
        <name>Mg(2+)</name>
        <dbReference type="ChEBI" id="CHEBI:18420"/>
    </ligand>
</feature>
<keyword evidence="9" id="KW-0819">tRNA processing</keyword>
<dbReference type="PROSITE" id="PS50142">
    <property type="entry name" value="RNASE_3_2"/>
    <property type="match status" value="1"/>
</dbReference>
<evidence type="ECO:0000313" key="13">
    <source>
        <dbReference type="EMBL" id="PIU99766.1"/>
    </source>
</evidence>
<feature type="binding site" evidence="9">
    <location>
        <position position="120"/>
    </location>
    <ligand>
        <name>Mg(2+)</name>
        <dbReference type="ChEBI" id="CHEBI:18420"/>
    </ligand>
</feature>
<accession>A0A2M7B9G5</accession>
<evidence type="ECO:0000256" key="8">
    <source>
        <dbReference type="ARBA" id="ARBA00022884"/>
    </source>
</evidence>
<dbReference type="SUPFAM" id="SSF69065">
    <property type="entry name" value="RNase III domain-like"/>
    <property type="match status" value="1"/>
</dbReference>
<protein>
    <recommendedName>
        <fullName evidence="9">Ribonuclease 3</fullName>
        <ecNumber evidence="9">3.1.26.3</ecNumber>
    </recommendedName>
    <alternativeName>
        <fullName evidence="9">Ribonuclease III</fullName>
        <shortName evidence="9">RNase III</shortName>
    </alternativeName>
</protein>
<dbReference type="GO" id="GO:0008033">
    <property type="term" value="P:tRNA processing"/>
    <property type="evidence" value="ECO:0007669"/>
    <property type="project" value="UniProtKB-KW"/>
</dbReference>
<name>A0A2M7B9G5_9BACT</name>
<feature type="active site" evidence="9">
    <location>
        <position position="51"/>
    </location>
</feature>
<comment type="catalytic activity">
    <reaction evidence="1 9">
        <text>Endonucleolytic cleavage to 5'-phosphomonoester.</text>
        <dbReference type="EC" id="3.1.26.3"/>
    </reaction>
</comment>
<dbReference type="Proteomes" id="UP000228561">
    <property type="component" value="Unassembled WGS sequence"/>
</dbReference>
<dbReference type="GO" id="GO:0010468">
    <property type="term" value="P:regulation of gene expression"/>
    <property type="evidence" value="ECO:0007669"/>
    <property type="project" value="TreeGrafter"/>
</dbReference>
<keyword evidence="5 9" id="KW-0540">Nuclease</keyword>
<dbReference type="CDD" id="cd10845">
    <property type="entry name" value="DSRM_RNAse_III_family"/>
    <property type="match status" value="1"/>
</dbReference>
<evidence type="ECO:0000256" key="2">
    <source>
        <dbReference type="ARBA" id="ARBA00010183"/>
    </source>
</evidence>
<comment type="subcellular location">
    <subcellularLocation>
        <location evidence="9">Cytoplasm</location>
    </subcellularLocation>
</comment>
<dbReference type="InterPro" id="IPR011907">
    <property type="entry name" value="RNase_III"/>
</dbReference>
<keyword evidence="9" id="KW-0699">rRNA-binding</keyword>
<dbReference type="InterPro" id="IPR036389">
    <property type="entry name" value="RNase_III_sf"/>
</dbReference>
<dbReference type="SUPFAM" id="SSF54768">
    <property type="entry name" value="dsRNA-binding domain-like"/>
    <property type="match status" value="1"/>
</dbReference>
<evidence type="ECO:0000256" key="10">
    <source>
        <dbReference type="SAM" id="MobiDB-lite"/>
    </source>
</evidence>
<comment type="caution">
    <text evidence="13">The sequence shown here is derived from an EMBL/GenBank/DDBJ whole genome shotgun (WGS) entry which is preliminary data.</text>
</comment>
<comment type="subunit">
    <text evidence="9">Homodimer.</text>
</comment>
<feature type="binding site" evidence="9">
    <location>
        <position position="123"/>
    </location>
    <ligand>
        <name>Mg(2+)</name>
        <dbReference type="ChEBI" id="CHEBI:18420"/>
    </ligand>
</feature>
<organism evidence="13 14">
    <name type="scientific">Candidatus Tagabacteria bacterium CG03_land_8_20_14_0_80_41_22</name>
    <dbReference type="NCBI Taxonomy" id="1975020"/>
    <lineage>
        <taxon>Bacteria</taxon>
        <taxon>Candidatus Tagaibacteriota</taxon>
    </lineage>
</organism>
<evidence type="ECO:0000256" key="7">
    <source>
        <dbReference type="ARBA" id="ARBA00022801"/>
    </source>
</evidence>
<feature type="region of interest" description="Disordered" evidence="10">
    <location>
        <begin position="211"/>
        <end position="231"/>
    </location>
</feature>
<dbReference type="Gene3D" id="3.30.160.20">
    <property type="match status" value="1"/>
</dbReference>
<keyword evidence="9" id="KW-0479">Metal-binding</keyword>
<keyword evidence="6 9" id="KW-0255">Endonuclease</keyword>
<dbReference type="AlphaFoldDB" id="A0A2M7B9G5"/>
<evidence type="ECO:0000256" key="3">
    <source>
        <dbReference type="ARBA" id="ARBA00022552"/>
    </source>
</evidence>
<dbReference type="PROSITE" id="PS00517">
    <property type="entry name" value="RNASE_3_1"/>
    <property type="match status" value="1"/>
</dbReference>
<comment type="function">
    <text evidence="9">Digests double-stranded RNA. Involved in the processing of primary rRNA transcript to yield the immediate precursors to the large and small rRNAs (23S and 16S). Processes some mRNAs, and tRNAs when they are encoded in the rRNA operon. Processes pre-crRNA and tracrRNA of type II CRISPR loci if present in the organism.</text>
</comment>